<dbReference type="Proteomes" id="UP000322244">
    <property type="component" value="Unassembled WGS sequence"/>
</dbReference>
<name>A0A5A7SF88_9NOCA</name>
<dbReference type="EMBL" id="VLNY01000002">
    <property type="protein sequence ID" value="KAA0023822.1"/>
    <property type="molecule type" value="Genomic_DNA"/>
</dbReference>
<protein>
    <recommendedName>
        <fullName evidence="3">Cholesterol esterase</fullName>
    </recommendedName>
</protein>
<gene>
    <name evidence="1" type="ORF">FOY51_04275</name>
</gene>
<evidence type="ECO:0000313" key="1">
    <source>
        <dbReference type="EMBL" id="KAA0023822.1"/>
    </source>
</evidence>
<dbReference type="RefSeq" id="WP_149428982.1">
    <property type="nucleotide sequence ID" value="NZ_VLNY01000002.1"/>
</dbReference>
<keyword evidence="2" id="KW-1185">Reference proteome</keyword>
<accession>A0A5A7SF88</accession>
<sequence>MAVATRGGTRWRRTGMLFLPALLVVGLLAVGSLFGVLPLRLSVVGQDFKISSNGSAIKTPAGLAFYPSQISMKDGTDKAILLAGLPEAQLPKGMCISLVLTFPVVGSNTIRLKTTGNTVAKEMTLSATALEANDATLIPSTKDGKPLAPDGSNIAYPVSIGKNAADLNGLPKGPEGTFGVDAPGSGQMSNLQASAQGAVISGTAALNGLGVKLGHGRGVDHGECF</sequence>
<reference evidence="1 2" key="1">
    <citation type="submission" date="2019-07" db="EMBL/GenBank/DDBJ databases">
        <title>Rhodococcus cavernicolus sp. nov., isolated from a cave.</title>
        <authorList>
            <person name="Lee S.D."/>
        </authorList>
    </citation>
    <scope>NUCLEOTIDE SEQUENCE [LARGE SCALE GENOMIC DNA]</scope>
    <source>
        <strain evidence="1 2">C1-24</strain>
    </source>
</reference>
<organism evidence="1 2">
    <name type="scientific">Antrihabitans cavernicola</name>
    <dbReference type="NCBI Taxonomy" id="2495913"/>
    <lineage>
        <taxon>Bacteria</taxon>
        <taxon>Bacillati</taxon>
        <taxon>Actinomycetota</taxon>
        <taxon>Actinomycetes</taxon>
        <taxon>Mycobacteriales</taxon>
        <taxon>Nocardiaceae</taxon>
        <taxon>Antrihabitans</taxon>
    </lineage>
</organism>
<dbReference type="OrthoDB" id="4583891at2"/>
<dbReference type="Pfam" id="PF19741">
    <property type="entry name" value="DUF6230"/>
    <property type="match status" value="1"/>
</dbReference>
<evidence type="ECO:0000313" key="2">
    <source>
        <dbReference type="Proteomes" id="UP000322244"/>
    </source>
</evidence>
<proteinExistence type="predicted"/>
<dbReference type="AlphaFoldDB" id="A0A5A7SF88"/>
<evidence type="ECO:0008006" key="3">
    <source>
        <dbReference type="Google" id="ProtNLM"/>
    </source>
</evidence>
<dbReference type="InterPro" id="IPR046198">
    <property type="entry name" value="DUF6230"/>
</dbReference>
<comment type="caution">
    <text evidence="1">The sequence shown here is derived from an EMBL/GenBank/DDBJ whole genome shotgun (WGS) entry which is preliminary data.</text>
</comment>